<evidence type="ECO:0000313" key="1">
    <source>
        <dbReference type="EMBL" id="CAG8669071.1"/>
    </source>
</evidence>
<comment type="caution">
    <text evidence="1">The sequence shown here is derived from an EMBL/GenBank/DDBJ whole genome shotgun (WGS) entry which is preliminary data.</text>
</comment>
<reference evidence="1" key="1">
    <citation type="submission" date="2021-06" db="EMBL/GenBank/DDBJ databases">
        <authorList>
            <person name="Kallberg Y."/>
            <person name="Tangrot J."/>
            <person name="Rosling A."/>
        </authorList>
    </citation>
    <scope>NUCLEOTIDE SEQUENCE</scope>
    <source>
        <strain evidence="1">IN212</strain>
    </source>
</reference>
<proteinExistence type="predicted"/>
<gene>
    <name evidence="1" type="ORF">RFULGI_LOCUS9149</name>
</gene>
<dbReference type="OrthoDB" id="2435285at2759"/>
<dbReference type="Proteomes" id="UP000789396">
    <property type="component" value="Unassembled WGS sequence"/>
</dbReference>
<evidence type="ECO:0000313" key="2">
    <source>
        <dbReference type="Proteomes" id="UP000789396"/>
    </source>
</evidence>
<keyword evidence="2" id="KW-1185">Reference proteome</keyword>
<feature type="non-terminal residue" evidence="1">
    <location>
        <position position="1"/>
    </location>
</feature>
<dbReference type="EMBL" id="CAJVPZ010015821">
    <property type="protein sequence ID" value="CAG8669071.1"/>
    <property type="molecule type" value="Genomic_DNA"/>
</dbReference>
<sequence>MEGGLDLNKMIKFTEEAQQLTDCIDRQAKRPNVSLSSIDQTHLDELLNHLQFRRAMKQHAKDVKGDYDQVCKRGYMSYLSDNISIPSKFICYDLKPKKDLLNINDSSLPYSITNSRDALAIIEMALAKGPKDKATTDINFPIRMRCNYFRRLQYGEAFENKVEGLDLFLNRPKINFEFKDDIAN</sequence>
<accession>A0A9N9EAT1</accession>
<organism evidence="1 2">
    <name type="scientific">Racocetra fulgida</name>
    <dbReference type="NCBI Taxonomy" id="60492"/>
    <lineage>
        <taxon>Eukaryota</taxon>
        <taxon>Fungi</taxon>
        <taxon>Fungi incertae sedis</taxon>
        <taxon>Mucoromycota</taxon>
        <taxon>Glomeromycotina</taxon>
        <taxon>Glomeromycetes</taxon>
        <taxon>Diversisporales</taxon>
        <taxon>Gigasporaceae</taxon>
        <taxon>Racocetra</taxon>
    </lineage>
</organism>
<protein>
    <submittedName>
        <fullName evidence="1">18259_t:CDS:1</fullName>
    </submittedName>
</protein>
<dbReference type="AlphaFoldDB" id="A0A9N9EAT1"/>
<name>A0A9N9EAT1_9GLOM</name>